<dbReference type="Proteomes" id="UP000288805">
    <property type="component" value="Unassembled WGS sequence"/>
</dbReference>
<proteinExistence type="predicted"/>
<accession>A0A438BP36</accession>
<reference evidence="1 2" key="1">
    <citation type="journal article" date="2018" name="PLoS Genet.">
        <title>Population sequencing reveals clonal diversity and ancestral inbreeding in the grapevine cultivar Chardonnay.</title>
        <authorList>
            <person name="Roach M.J."/>
            <person name="Johnson D.L."/>
            <person name="Bohlmann J."/>
            <person name="van Vuuren H.J."/>
            <person name="Jones S.J."/>
            <person name="Pretorius I.S."/>
            <person name="Schmidt S.A."/>
            <person name="Borneman A.R."/>
        </authorList>
    </citation>
    <scope>NUCLEOTIDE SEQUENCE [LARGE SCALE GENOMIC DNA]</scope>
    <source>
        <strain evidence="2">cv. Chardonnay</strain>
        <tissue evidence="1">Leaf</tissue>
    </source>
</reference>
<sequence length="72" mass="8277">MLEQMLKYAKFLKEVLLNKRKLADNEKVVLTEECNAILQRKLPPKLKDPGSFTIPCTISDFDFDKVLCYLGA</sequence>
<name>A0A438BP36_VITVI</name>
<dbReference type="PANTHER" id="PTHR33067:SF9">
    <property type="entry name" value="RNA-DIRECTED DNA POLYMERASE"/>
    <property type="match status" value="1"/>
</dbReference>
<evidence type="ECO:0000313" key="1">
    <source>
        <dbReference type="EMBL" id="RVW12708.1"/>
    </source>
</evidence>
<dbReference type="EMBL" id="QGNW01002685">
    <property type="protein sequence ID" value="RVW12708.1"/>
    <property type="molecule type" value="Genomic_DNA"/>
</dbReference>
<organism evidence="1 2">
    <name type="scientific">Vitis vinifera</name>
    <name type="common">Grape</name>
    <dbReference type="NCBI Taxonomy" id="29760"/>
    <lineage>
        <taxon>Eukaryota</taxon>
        <taxon>Viridiplantae</taxon>
        <taxon>Streptophyta</taxon>
        <taxon>Embryophyta</taxon>
        <taxon>Tracheophyta</taxon>
        <taxon>Spermatophyta</taxon>
        <taxon>Magnoliopsida</taxon>
        <taxon>eudicotyledons</taxon>
        <taxon>Gunneridae</taxon>
        <taxon>Pentapetalae</taxon>
        <taxon>rosids</taxon>
        <taxon>Vitales</taxon>
        <taxon>Vitaceae</taxon>
        <taxon>Viteae</taxon>
        <taxon>Vitis</taxon>
    </lineage>
</organism>
<dbReference type="AlphaFoldDB" id="A0A438BP36"/>
<comment type="caution">
    <text evidence="1">The sequence shown here is derived from an EMBL/GenBank/DDBJ whole genome shotgun (WGS) entry which is preliminary data.</text>
</comment>
<evidence type="ECO:0000313" key="2">
    <source>
        <dbReference type="Proteomes" id="UP000288805"/>
    </source>
</evidence>
<protein>
    <submittedName>
        <fullName evidence="1">Uncharacterized protein</fullName>
    </submittedName>
</protein>
<dbReference type="PANTHER" id="PTHR33067">
    <property type="entry name" value="RNA-DIRECTED DNA POLYMERASE-RELATED"/>
    <property type="match status" value="1"/>
</dbReference>
<gene>
    <name evidence="1" type="ORF">CK203_111450</name>
</gene>